<proteinExistence type="predicted"/>
<dbReference type="AlphaFoldDB" id="A0A2P5I8Y0"/>
<name>A0A2P5I8Y0_DIAHE</name>
<accession>A0A2P5I8Y0</accession>
<feature type="compositionally biased region" description="Low complexity" evidence="1">
    <location>
        <begin position="388"/>
        <end position="399"/>
    </location>
</feature>
<dbReference type="EMBL" id="MAVT02000147">
    <property type="protein sequence ID" value="POS78954.1"/>
    <property type="molecule type" value="Genomic_DNA"/>
</dbReference>
<protein>
    <recommendedName>
        <fullName evidence="4">Protein kinase domain-containing protein</fullName>
    </recommendedName>
</protein>
<sequence>MSFEKGTCVPTTGVGQPHASRKRRRLPTPPSSSSSDNASDCDLQPPNLPYVPGACFEIKPHNPPPPFDDGGWYHKPDPKEWNPNPWPWGEGSPDTIVEQLLAHSPRKTTPHSDQTTHHLQITHQIRCVDPCKAQIVRCLVDGRELVAKIFDPLYAGLNDCGFSPTYLSERCYSCEAAAYMRIKERGLDGRFTPKFEGCWNFELPLQDSKGGQVLREVRLILQQFIPGDTMEALIERGEAENIDPEVRLGILARLTEATSQLAFIGVRTNDNHPRNFMLAKDGDNEWDITLIDFSHSRVRDLPNSKWRPRPGHDTRLPESPITILDGSFPGGSCGGWLPKEYQGRGKKNYERRLRWMKDRWEGSSQYGPVNYDWLSGPYEDDSSDESTNGDSSDPNSGDDGPVKSHLPKTILRKSTLPTTPPLAMMVPAEMTYKA</sequence>
<evidence type="ECO:0000313" key="3">
    <source>
        <dbReference type="Proteomes" id="UP000094444"/>
    </source>
</evidence>
<evidence type="ECO:0000256" key="1">
    <source>
        <dbReference type="SAM" id="MobiDB-lite"/>
    </source>
</evidence>
<reference evidence="2" key="1">
    <citation type="submission" date="2017-09" db="EMBL/GenBank/DDBJ databases">
        <title>Polyketide synthases of a Diaporthe helianthi virulent isolate.</title>
        <authorList>
            <person name="Baroncelli R."/>
        </authorList>
    </citation>
    <scope>NUCLEOTIDE SEQUENCE [LARGE SCALE GENOMIC DNA]</scope>
    <source>
        <strain evidence="2">7/96</strain>
    </source>
</reference>
<evidence type="ECO:0000313" key="2">
    <source>
        <dbReference type="EMBL" id="POS78954.1"/>
    </source>
</evidence>
<gene>
    <name evidence="2" type="ORF">DHEL01_v202641</name>
</gene>
<comment type="caution">
    <text evidence="2">The sequence shown here is derived from an EMBL/GenBank/DDBJ whole genome shotgun (WGS) entry which is preliminary data.</text>
</comment>
<feature type="region of interest" description="Disordered" evidence="1">
    <location>
        <begin position="304"/>
        <end position="324"/>
    </location>
</feature>
<dbReference type="SUPFAM" id="SSF56112">
    <property type="entry name" value="Protein kinase-like (PK-like)"/>
    <property type="match status" value="1"/>
</dbReference>
<feature type="region of interest" description="Disordered" evidence="1">
    <location>
        <begin position="1"/>
        <end position="46"/>
    </location>
</feature>
<dbReference type="InParanoid" id="A0A2P5I8Y0"/>
<dbReference type="InterPro" id="IPR011009">
    <property type="entry name" value="Kinase-like_dom_sf"/>
</dbReference>
<dbReference type="Proteomes" id="UP000094444">
    <property type="component" value="Unassembled WGS sequence"/>
</dbReference>
<keyword evidence="3" id="KW-1185">Reference proteome</keyword>
<organism evidence="2 3">
    <name type="scientific">Diaporthe helianthi</name>
    <dbReference type="NCBI Taxonomy" id="158607"/>
    <lineage>
        <taxon>Eukaryota</taxon>
        <taxon>Fungi</taxon>
        <taxon>Dikarya</taxon>
        <taxon>Ascomycota</taxon>
        <taxon>Pezizomycotina</taxon>
        <taxon>Sordariomycetes</taxon>
        <taxon>Sordariomycetidae</taxon>
        <taxon>Diaporthales</taxon>
        <taxon>Diaporthaceae</taxon>
        <taxon>Diaporthe</taxon>
    </lineage>
</organism>
<evidence type="ECO:0008006" key="4">
    <source>
        <dbReference type="Google" id="ProtNLM"/>
    </source>
</evidence>
<dbReference type="OrthoDB" id="4267316at2759"/>
<feature type="region of interest" description="Disordered" evidence="1">
    <location>
        <begin position="371"/>
        <end position="434"/>
    </location>
</feature>